<dbReference type="Proteomes" id="UP000075714">
    <property type="component" value="Unassembled WGS sequence"/>
</dbReference>
<sequence length="185" mass="18683">MAVLRQLHSNDALNLGQLDHPTGGAAGEDAGPAGERDSWLPIRIPRAIERADDVRNLLAPSRDIWADLPSAATAAGAAARAPAAPISLVAGLREAMHHMDEYEASLAAAQPAPQAAARAASSPAGDAVGSGCLGVVPAGTGEPVLNRADGDAAAPGGEDASQVPLTDPESALPFFFTQGFLTQPN</sequence>
<accession>A0A150G7N3</accession>
<feature type="region of interest" description="Disordered" evidence="1">
    <location>
        <begin position="14"/>
        <end position="37"/>
    </location>
</feature>
<reference evidence="3" key="1">
    <citation type="journal article" date="2016" name="Nat. Commun.">
        <title>The Gonium pectorale genome demonstrates co-option of cell cycle regulation during the evolution of multicellularity.</title>
        <authorList>
            <person name="Hanschen E.R."/>
            <person name="Marriage T.N."/>
            <person name="Ferris P.J."/>
            <person name="Hamaji T."/>
            <person name="Toyoda A."/>
            <person name="Fujiyama A."/>
            <person name="Neme R."/>
            <person name="Noguchi H."/>
            <person name="Minakuchi Y."/>
            <person name="Suzuki M."/>
            <person name="Kawai-Toyooka H."/>
            <person name="Smith D.R."/>
            <person name="Sparks H."/>
            <person name="Anderson J."/>
            <person name="Bakaric R."/>
            <person name="Luria V."/>
            <person name="Karger A."/>
            <person name="Kirschner M.W."/>
            <person name="Durand P.M."/>
            <person name="Michod R.E."/>
            <person name="Nozaki H."/>
            <person name="Olson B.J."/>
        </authorList>
    </citation>
    <scope>NUCLEOTIDE SEQUENCE [LARGE SCALE GENOMIC DNA]</scope>
    <source>
        <strain evidence="3">NIES-2863</strain>
    </source>
</reference>
<name>A0A150G7N3_GONPE</name>
<gene>
    <name evidence="2" type="ORF">GPECTOR_50g625</name>
</gene>
<protein>
    <submittedName>
        <fullName evidence="2">Uncharacterized protein</fullName>
    </submittedName>
</protein>
<feature type="compositionally biased region" description="Low complexity" evidence="1">
    <location>
        <begin position="151"/>
        <end position="160"/>
    </location>
</feature>
<feature type="region of interest" description="Disordered" evidence="1">
    <location>
        <begin position="143"/>
        <end position="167"/>
    </location>
</feature>
<dbReference type="EMBL" id="LSYV01000051">
    <property type="protein sequence ID" value="KXZ45831.1"/>
    <property type="molecule type" value="Genomic_DNA"/>
</dbReference>
<evidence type="ECO:0000313" key="3">
    <source>
        <dbReference type="Proteomes" id="UP000075714"/>
    </source>
</evidence>
<comment type="caution">
    <text evidence="2">The sequence shown here is derived from an EMBL/GenBank/DDBJ whole genome shotgun (WGS) entry which is preliminary data.</text>
</comment>
<keyword evidence="3" id="KW-1185">Reference proteome</keyword>
<proteinExistence type="predicted"/>
<organism evidence="2 3">
    <name type="scientific">Gonium pectorale</name>
    <name type="common">Green alga</name>
    <dbReference type="NCBI Taxonomy" id="33097"/>
    <lineage>
        <taxon>Eukaryota</taxon>
        <taxon>Viridiplantae</taxon>
        <taxon>Chlorophyta</taxon>
        <taxon>core chlorophytes</taxon>
        <taxon>Chlorophyceae</taxon>
        <taxon>CS clade</taxon>
        <taxon>Chlamydomonadales</taxon>
        <taxon>Volvocaceae</taxon>
        <taxon>Gonium</taxon>
    </lineage>
</organism>
<dbReference type="AlphaFoldDB" id="A0A150G7N3"/>
<evidence type="ECO:0000313" key="2">
    <source>
        <dbReference type="EMBL" id="KXZ45831.1"/>
    </source>
</evidence>
<evidence type="ECO:0000256" key="1">
    <source>
        <dbReference type="SAM" id="MobiDB-lite"/>
    </source>
</evidence>